<dbReference type="Gene3D" id="3.40.50.1820">
    <property type="entry name" value="alpha/beta hydrolase"/>
    <property type="match status" value="1"/>
</dbReference>
<proteinExistence type="predicted"/>
<dbReference type="Proteomes" id="UP001412239">
    <property type="component" value="Unassembled WGS sequence"/>
</dbReference>
<dbReference type="GO" id="GO:0016614">
    <property type="term" value="F:oxidoreductase activity, acting on CH-OH group of donors"/>
    <property type="evidence" value="ECO:0007669"/>
    <property type="project" value="InterPro"/>
</dbReference>
<evidence type="ECO:0000256" key="5">
    <source>
        <dbReference type="SAM" id="MobiDB-lite"/>
    </source>
</evidence>
<evidence type="ECO:0000256" key="2">
    <source>
        <dbReference type="ARBA" id="ARBA00022630"/>
    </source>
</evidence>
<evidence type="ECO:0000259" key="6">
    <source>
        <dbReference type="Pfam" id="PF00732"/>
    </source>
</evidence>
<keyword evidence="8" id="KW-1185">Reference proteome</keyword>
<evidence type="ECO:0000256" key="3">
    <source>
        <dbReference type="ARBA" id="ARBA00022827"/>
    </source>
</evidence>
<evidence type="ECO:0000256" key="1">
    <source>
        <dbReference type="ARBA" id="ARBA00001974"/>
    </source>
</evidence>
<dbReference type="InterPro" id="IPR000172">
    <property type="entry name" value="GMC_OxRdtase_N"/>
</dbReference>
<dbReference type="Pfam" id="PF00732">
    <property type="entry name" value="GMC_oxred_N"/>
    <property type="match status" value="1"/>
</dbReference>
<organism evidence="7 8">
    <name type="scientific">Tuber aestivum</name>
    <name type="common">summer truffle</name>
    <dbReference type="NCBI Taxonomy" id="59557"/>
    <lineage>
        <taxon>Eukaryota</taxon>
        <taxon>Fungi</taxon>
        <taxon>Dikarya</taxon>
        <taxon>Ascomycota</taxon>
        <taxon>Pezizomycotina</taxon>
        <taxon>Pezizomycetes</taxon>
        <taxon>Pezizales</taxon>
        <taxon>Tuberaceae</taxon>
        <taxon>Tuber</taxon>
    </lineage>
</organism>
<evidence type="ECO:0000313" key="7">
    <source>
        <dbReference type="EMBL" id="CUS11975.1"/>
    </source>
</evidence>
<feature type="region of interest" description="Disordered" evidence="5">
    <location>
        <begin position="1"/>
        <end position="39"/>
    </location>
</feature>
<dbReference type="PANTHER" id="PTHR47470">
    <property type="entry name" value="CHOLESTEROL OXIDASE"/>
    <property type="match status" value="1"/>
</dbReference>
<reference evidence="7" key="1">
    <citation type="submission" date="2015-10" db="EMBL/GenBank/DDBJ databases">
        <authorList>
            <person name="Regsiter A."/>
            <person name="william w."/>
        </authorList>
    </citation>
    <scope>NUCLEOTIDE SEQUENCE</scope>
    <source>
        <strain evidence="7">Montdore</strain>
    </source>
</reference>
<dbReference type="PANTHER" id="PTHR47470:SF1">
    <property type="entry name" value="FAD-DEPENDENT OXIDOREDUCTASE 2 FAD BINDING DOMAIN-CONTAINING PROTEIN"/>
    <property type="match status" value="1"/>
</dbReference>
<protein>
    <recommendedName>
        <fullName evidence="6">Glucose-methanol-choline oxidoreductase N-terminal domain-containing protein</fullName>
    </recommendedName>
</protein>
<keyword evidence="3" id="KW-0274">FAD</keyword>
<dbReference type="EMBL" id="LN891007">
    <property type="protein sequence ID" value="CUS11975.1"/>
    <property type="molecule type" value="Genomic_DNA"/>
</dbReference>
<dbReference type="SUPFAM" id="SSF53474">
    <property type="entry name" value="alpha/beta-Hydrolases"/>
    <property type="match status" value="1"/>
</dbReference>
<sequence length="1280" mass="138031">MSQSPPEQTPAVPNGPPHPPLPASASQPSSVPSATHQTVHSLPQEILQADPATFTKGGIPLTENDYAHSSADAGAVENAKFPRISRPVPMMRVEYDVVVVGSGYGGAVAASRMARAGKSVCVLELGRERWPGEYPVGLLQATPEVHVSGNIGKNGEPVVDATAGDPTGLYHLVLGEGQNAFVANGLGGTSLLNANIFLPADKRTLQLPAWPREISANPASLDTYYSRAASVLQPVPYPNDFPQLKKLSVLEKQAELMGQRDQFYRPPQTTSFTNGLNSSGIEMRASTLSGQDCTGVNDGSKGSVLMNYLPDAWNWGAEIFCECEVRYVKRDPSNSAWLVLFAWHGDKRAKFEDFHRELMWVKAREFVFLGAGTLGTTEILLRSRDHGLKTSSEIGRGMSGNGDILSFGYNTDFEVNSIGRENSGNSPPVGPTITGVIDMRDTMPDVLDGYVLEEGAAPQALAKLLQGMLELMPGKVYPENFGLTEKLRHLFSRAEARLLGPYTPGGSVNRTQIYLIMSHDSNEATLTLENGKPYLRFLGVGRSAHVKELNEMLAKATSKIGGTLINSPFYSLLGEEEITVHPIGGANMSSDGTGRNGATNHLGELFTGAGEGVHPGLVVVDGSVIPCALGVNPFATITALAERSVEGVAAKRQIVIDYATRNPRLNLFGLPARSFPLTRDMANAQQAISSAAGKSGIRFTEVMEGHLYIGDDIEDFQVAADAARGSSTSARFLLSVDSYSTQNLIERSDHAALATGTFACGALSKEPFMVLRGEVQFFSLDTDVADGKNLAYKLDLVSSDGELLHFNGYKAIDSNMAFSASKTWKATTTLYVTLTRPDKTVVARGVLTIPWRNFVSELASFGQTGGTISGRIGATMDFLGYFASQTAGYFFSPLRALQYPTLTTTGYYQKQPPAEIVTLMAQDGVQTFMHVYTPESAPAPHQNNQNGVNDRLPPILMIPGAAVDHQIFALPTIPTNAVDYFLARGHTIYIPTHRVGRTPLAKSTHTTFSARLDIKAALEHIRRETPSQVYVIAHCAGSVALGSGLLDGTIPASWLKGLTASQVFISPRFAKTNMLKARLPLPLPKVYSKVVGEYFDCTTSPTDSLSQRLMNQLLRFYPVGSTAEMCNSAVCHRSELAFGRLWSHSGLNAATHANLGNFLGGTNMRCLMHLMRMGSSGYVMDDEFASLITGVGLRRLEGLKVLFVQGGKNAVYEPENTLTSFELLREEFGSAGVGRVVFENRGHLDCWMGKNAYMDVYPAVANHIDEVMSSGVAGEAPGKD</sequence>
<name>A0A292PZ37_9PEZI</name>
<keyword evidence="2" id="KW-0285">Flavoprotein</keyword>
<dbReference type="AlphaFoldDB" id="A0A292PZ37"/>
<evidence type="ECO:0000256" key="4">
    <source>
        <dbReference type="ARBA" id="ARBA00023002"/>
    </source>
</evidence>
<gene>
    <name evidence="7" type="ORF">GSTUAT00003889001</name>
</gene>
<feature type="compositionally biased region" description="Pro residues" evidence="5">
    <location>
        <begin position="13"/>
        <end position="22"/>
    </location>
</feature>
<dbReference type="SUPFAM" id="SSF51905">
    <property type="entry name" value="FAD/NAD(P)-binding domain"/>
    <property type="match status" value="1"/>
</dbReference>
<dbReference type="GO" id="GO:0050660">
    <property type="term" value="F:flavin adenine dinucleotide binding"/>
    <property type="evidence" value="ECO:0007669"/>
    <property type="project" value="InterPro"/>
</dbReference>
<dbReference type="InterPro" id="IPR029058">
    <property type="entry name" value="AB_hydrolase_fold"/>
</dbReference>
<comment type="cofactor">
    <cofactor evidence="1">
        <name>FAD</name>
        <dbReference type="ChEBI" id="CHEBI:57692"/>
    </cofactor>
</comment>
<dbReference type="InterPro" id="IPR052542">
    <property type="entry name" value="Cholesterol_Oxidase"/>
</dbReference>
<evidence type="ECO:0000313" key="8">
    <source>
        <dbReference type="Proteomes" id="UP001412239"/>
    </source>
</evidence>
<accession>A0A292PZ37</accession>
<keyword evidence="4" id="KW-0560">Oxidoreductase</keyword>
<feature type="compositionally biased region" description="Low complexity" evidence="5">
    <location>
        <begin position="23"/>
        <end position="34"/>
    </location>
</feature>
<dbReference type="Gene3D" id="3.50.50.60">
    <property type="entry name" value="FAD/NAD(P)-binding domain"/>
    <property type="match status" value="3"/>
</dbReference>
<feature type="domain" description="Glucose-methanol-choline oxidoreductase N-terminal" evidence="6">
    <location>
        <begin position="115"/>
        <end position="396"/>
    </location>
</feature>
<dbReference type="InterPro" id="IPR036188">
    <property type="entry name" value="FAD/NAD-bd_sf"/>
</dbReference>